<keyword evidence="3" id="KW-0479">Metal-binding</keyword>
<name>A0A0E9NC41_SAICN</name>
<dbReference type="Proteomes" id="UP000033140">
    <property type="component" value="Unassembled WGS sequence"/>
</dbReference>
<dbReference type="InterPro" id="IPR001876">
    <property type="entry name" value="Znf_RanBP2"/>
</dbReference>
<dbReference type="GO" id="GO:0000814">
    <property type="term" value="C:ESCRT II complex"/>
    <property type="evidence" value="ECO:0007669"/>
    <property type="project" value="UniProtKB-UniRule"/>
</dbReference>
<dbReference type="GO" id="GO:0008270">
    <property type="term" value="F:zinc ion binding"/>
    <property type="evidence" value="ECO:0007669"/>
    <property type="project" value="UniProtKB-KW"/>
</dbReference>
<dbReference type="InterPro" id="IPR011993">
    <property type="entry name" value="PH-like_dom_sf"/>
</dbReference>
<evidence type="ECO:0000256" key="9">
    <source>
        <dbReference type="RuleBase" id="RU367095"/>
    </source>
</evidence>
<proteinExistence type="inferred from homology"/>
<keyword evidence="5" id="KW-0863">Zinc-finger</keyword>
<dbReference type="GO" id="GO:0043328">
    <property type="term" value="P:protein transport to vacuole involved in ubiquitin-dependent protein catabolic process via the multivesicular body sorting pathway"/>
    <property type="evidence" value="ECO:0007669"/>
    <property type="project" value="UniProtKB-UniRule"/>
</dbReference>
<dbReference type="EMBL" id="BACD03000008">
    <property type="protein sequence ID" value="GAO47394.1"/>
    <property type="molecule type" value="Genomic_DNA"/>
</dbReference>
<dbReference type="SUPFAM" id="SSF90209">
    <property type="entry name" value="Ran binding protein zinc finger-like"/>
    <property type="match status" value="1"/>
</dbReference>
<keyword evidence="7 9" id="KW-0653">Protein transport</keyword>
<dbReference type="Pfam" id="PF11605">
    <property type="entry name" value="Vps36_ESCRT-II"/>
    <property type="match status" value="1"/>
</dbReference>
<keyword evidence="6" id="KW-0862">Zinc</keyword>
<protein>
    <recommendedName>
        <fullName evidence="9">Vacuolar protein-sorting-associated protein 36</fullName>
    </recommendedName>
    <alternativeName>
        <fullName evidence="9">ESCRT-II complex subunit VPS36</fullName>
    </alternativeName>
</protein>
<dbReference type="Pfam" id="PF00641">
    <property type="entry name" value="Zn_ribbon_RanBP"/>
    <property type="match status" value="1"/>
</dbReference>
<evidence type="ECO:0000256" key="8">
    <source>
        <dbReference type="ARBA" id="ARBA00023054"/>
    </source>
</evidence>
<dbReference type="InterPro" id="IPR031558">
    <property type="entry name" value="Vps36-NZF-N"/>
</dbReference>
<evidence type="ECO:0000256" key="1">
    <source>
        <dbReference type="ARBA" id="ARBA00009697"/>
    </source>
</evidence>
<dbReference type="Pfam" id="PF04157">
    <property type="entry name" value="EAP30"/>
    <property type="match status" value="1"/>
</dbReference>
<dbReference type="AlphaFoldDB" id="A0A0E9NC41"/>
<dbReference type="Gene3D" id="1.10.10.10">
    <property type="entry name" value="Winged helix-like DNA-binding domain superfamily/Winged helix DNA-binding domain"/>
    <property type="match status" value="2"/>
</dbReference>
<dbReference type="FunFam" id="1.10.10.10:FF:000527">
    <property type="entry name" value="Vacuolar protein sorting protein (Vps36), putative"/>
    <property type="match status" value="1"/>
</dbReference>
<evidence type="ECO:0000256" key="4">
    <source>
        <dbReference type="ARBA" id="ARBA00022753"/>
    </source>
</evidence>
<keyword evidence="9" id="KW-0963">Cytoplasm</keyword>
<dbReference type="PANTHER" id="PTHR13128">
    <property type="entry name" value="VACUOLAR PROTEIN-SORTING-ASSOCIATED PROTEIN 36"/>
    <property type="match status" value="1"/>
</dbReference>
<evidence type="ECO:0000259" key="10">
    <source>
        <dbReference type="PROSITE" id="PS51495"/>
    </source>
</evidence>
<accession>A0A0E9NC41</accession>
<dbReference type="OMA" id="RVCYVDH"/>
<dbReference type="InterPro" id="IPR036388">
    <property type="entry name" value="WH-like_DNA-bd_sf"/>
</dbReference>
<evidence type="ECO:0000256" key="6">
    <source>
        <dbReference type="ARBA" id="ARBA00022833"/>
    </source>
</evidence>
<reference evidence="11 12" key="1">
    <citation type="journal article" date="2011" name="J. Gen. Appl. Microbiol.">
        <title>Draft genome sequencing of the enigmatic yeast Saitoella complicata.</title>
        <authorList>
            <person name="Nishida H."/>
            <person name="Hamamoto M."/>
            <person name="Sugiyama J."/>
        </authorList>
    </citation>
    <scope>NUCLEOTIDE SEQUENCE [LARGE SCALE GENOMIC DNA]</scope>
    <source>
        <strain evidence="11 12">NRRL Y-17804</strain>
    </source>
</reference>
<sequence length="597" mass="65037">MHRWSKINLTSARRPELSEDETTLFVQIHVGLYDGKYKSADHQNGAIYLTSKRVCYVDSAQSGQNSVGLELALIDSYDTYAGFMRSSPKITLHLHDKASATASNVNSGIVTPDSSNVTAQPTTLPLTQWICPICSFSNPLPSQYTSSASAPPCLTCGIKPAPEVLAKAAAQRPAPVSLPNPAEVFSSSDDDHTFACPVCTFHNHPSLTSCEMCGSPLMSSNLPPALRNTAGAESPGPMSSGIVRARYVKISFRQGGERQFLERLRGALRERRWEAAPPIGDLQITPIPEQRGFGIGGLQRADESVRKTNEVAMGNALEDLDALMKRAKEMVALAEAFAHRLASAPSTTGNTEARAALLESTQALGLSSPVVTREITGGNDVYHAELAKQVAEFLESGILQKEGGTVTLIDLFALYNRARGVALVSPADLAKACTLFAQLKLPVRLRTFKSGLVVVHDASRKDETVIRRLKEWISSYETGATCQETAEQFKWSVGVALEELELAEASGTLCRDESIEGVKFWINEFITFTWDVDSVRGAWEAVNSVLHIGCTYRHHLLFVPGVPQCTLESGISLFRAKATGQTNYHRILPIRKEDSFR</sequence>
<keyword evidence="2 9" id="KW-0813">Transport</keyword>
<dbReference type="STRING" id="698492.A0A0E9NC41"/>
<evidence type="ECO:0000256" key="7">
    <source>
        <dbReference type="ARBA" id="ARBA00022927"/>
    </source>
</evidence>
<comment type="caution">
    <text evidence="11">The sequence shown here is derived from an EMBL/GenBank/DDBJ whole genome shotgun (WGS) entry which is preliminary data.</text>
</comment>
<dbReference type="InterPro" id="IPR037855">
    <property type="entry name" value="Vps36"/>
</dbReference>
<evidence type="ECO:0000256" key="2">
    <source>
        <dbReference type="ARBA" id="ARBA00022448"/>
    </source>
</evidence>
<gene>
    <name evidence="11" type="ORF">G7K_1602-t1</name>
</gene>
<comment type="subcellular location">
    <subcellularLocation>
        <location evidence="9">Cytoplasm</location>
    </subcellularLocation>
    <subcellularLocation>
        <location evidence="9">Endosome</location>
    </subcellularLocation>
</comment>
<comment type="similarity">
    <text evidence="1 9">Belongs to the VPS36 family.</text>
</comment>
<dbReference type="InterPro" id="IPR036443">
    <property type="entry name" value="Znf_RanBP2_sf"/>
</dbReference>
<keyword evidence="8" id="KW-0175">Coiled coil</keyword>
<evidence type="ECO:0000256" key="5">
    <source>
        <dbReference type="ARBA" id="ARBA00022771"/>
    </source>
</evidence>
<dbReference type="GO" id="GO:0032266">
    <property type="term" value="F:phosphatidylinositol-3-phosphate binding"/>
    <property type="evidence" value="ECO:0007669"/>
    <property type="project" value="UniProtKB-UniRule"/>
</dbReference>
<dbReference type="PROSITE" id="PS51495">
    <property type="entry name" value="GLUE"/>
    <property type="match status" value="1"/>
</dbReference>
<dbReference type="SUPFAM" id="SSF46785">
    <property type="entry name" value="Winged helix' DNA-binding domain"/>
    <property type="match status" value="1"/>
</dbReference>
<organism evidence="11 12">
    <name type="scientific">Saitoella complicata (strain BCRC 22490 / CBS 7301 / JCM 7358 / NBRC 10748 / NRRL Y-17804)</name>
    <dbReference type="NCBI Taxonomy" id="698492"/>
    <lineage>
        <taxon>Eukaryota</taxon>
        <taxon>Fungi</taxon>
        <taxon>Dikarya</taxon>
        <taxon>Ascomycota</taxon>
        <taxon>Taphrinomycotina</taxon>
        <taxon>Taphrinomycotina incertae sedis</taxon>
        <taxon>Saitoella</taxon>
    </lineage>
</organism>
<dbReference type="InterPro" id="IPR036390">
    <property type="entry name" value="WH_DNA-bd_sf"/>
</dbReference>
<comment type="function">
    <text evidence="9">Component of the ESCRT-II complex (endosomal sorting complex required for transport II), which is required for multivesicular body (MVB) formation and sorting of endosomal cargo proteins into MVBs.</text>
</comment>
<reference evidence="11 12" key="2">
    <citation type="journal article" date="2014" name="J. Gen. Appl. Microbiol.">
        <title>The early diverging ascomycetous budding yeast Saitoella complicata has three histone deacetylases belonging to the Clr6, Hos2, and Rpd3 lineages.</title>
        <authorList>
            <person name="Nishida H."/>
            <person name="Matsumoto T."/>
            <person name="Kondo S."/>
            <person name="Hamamoto M."/>
            <person name="Yoshikawa H."/>
        </authorList>
    </citation>
    <scope>NUCLEOTIDE SEQUENCE [LARGE SCALE GENOMIC DNA]</scope>
    <source>
        <strain evidence="11 12">NRRL Y-17804</strain>
    </source>
</reference>
<keyword evidence="4 9" id="KW-0967">Endosome</keyword>
<comment type="subunit">
    <text evidence="9">Component of the endosomal sorting complex required for transport II (ESCRT-II).</text>
</comment>
<dbReference type="Gene3D" id="2.30.30.380">
    <property type="entry name" value="Zn-finger domain of Sec23/24"/>
    <property type="match status" value="1"/>
</dbReference>
<dbReference type="PANTHER" id="PTHR13128:SF12">
    <property type="entry name" value="VACUOLAR PROTEIN-SORTING-ASSOCIATED PROTEIN 36"/>
    <property type="match status" value="1"/>
</dbReference>
<dbReference type="InterPro" id="IPR021648">
    <property type="entry name" value="GLUE_dom"/>
</dbReference>
<dbReference type="GO" id="GO:0031902">
    <property type="term" value="C:late endosome membrane"/>
    <property type="evidence" value="ECO:0007669"/>
    <property type="project" value="UniProtKB-UniRule"/>
</dbReference>
<evidence type="ECO:0000256" key="3">
    <source>
        <dbReference type="ARBA" id="ARBA00022723"/>
    </source>
</evidence>
<dbReference type="GO" id="GO:0043130">
    <property type="term" value="F:ubiquitin binding"/>
    <property type="evidence" value="ECO:0007669"/>
    <property type="project" value="UniProtKB-UniRule"/>
</dbReference>
<dbReference type="SUPFAM" id="SSF50729">
    <property type="entry name" value="PH domain-like"/>
    <property type="match status" value="2"/>
</dbReference>
<dbReference type="SMART" id="SM00547">
    <property type="entry name" value="ZnF_RBZ"/>
    <property type="match status" value="2"/>
</dbReference>
<dbReference type="FunFam" id="1.10.10.10:FF:000165">
    <property type="entry name" value="Vacuolar protein sorting protein (Vps36)"/>
    <property type="match status" value="1"/>
</dbReference>
<dbReference type="Pfam" id="PF16988">
    <property type="entry name" value="Vps36-NZF-N"/>
    <property type="match status" value="1"/>
</dbReference>
<evidence type="ECO:0000313" key="12">
    <source>
        <dbReference type="Proteomes" id="UP000033140"/>
    </source>
</evidence>
<keyword evidence="12" id="KW-1185">Reference proteome</keyword>
<dbReference type="Gene3D" id="2.30.29.30">
    <property type="entry name" value="Pleckstrin-homology domain (PH domain)/Phosphotyrosine-binding domain (PTB)"/>
    <property type="match status" value="2"/>
</dbReference>
<dbReference type="InterPro" id="IPR040608">
    <property type="entry name" value="Snf8/Vps36"/>
</dbReference>
<evidence type="ECO:0000313" key="11">
    <source>
        <dbReference type="EMBL" id="GAO47394.1"/>
    </source>
</evidence>
<reference evidence="11 12" key="3">
    <citation type="journal article" date="2015" name="Genome Announc.">
        <title>Draft Genome Sequence of the Archiascomycetous Yeast Saitoella complicata.</title>
        <authorList>
            <person name="Yamauchi K."/>
            <person name="Kondo S."/>
            <person name="Hamamoto M."/>
            <person name="Takahashi Y."/>
            <person name="Ogura Y."/>
            <person name="Hayashi T."/>
            <person name="Nishida H."/>
        </authorList>
    </citation>
    <scope>NUCLEOTIDE SEQUENCE [LARGE SCALE GENOMIC DNA]</scope>
    <source>
        <strain evidence="11 12">NRRL Y-17804</strain>
    </source>
</reference>
<feature type="domain" description="GLUE N-terminal" evidence="10">
    <location>
        <begin position="7"/>
        <end position="280"/>
    </location>
</feature>
<dbReference type="Gene3D" id="6.10.140.260">
    <property type="match status" value="1"/>
</dbReference>